<dbReference type="PANTHER" id="PTHR31569">
    <property type="entry name" value="SWIM-TYPE DOMAIN-CONTAINING PROTEIN"/>
    <property type="match status" value="1"/>
</dbReference>
<evidence type="ECO:0000313" key="3">
    <source>
        <dbReference type="EMBL" id="POM64113.1"/>
    </source>
</evidence>
<evidence type="ECO:0008006" key="5">
    <source>
        <dbReference type="Google" id="ProtNLM"/>
    </source>
</evidence>
<sequence>MEYTPRKRSSQHLDEMEAMITGANEVKNTVPAFAINTSFGSWEDFESHFALYKKMNMLKFRVRSSEKRSFYNKTHQDQILTEFEYIHNVFICMHGVSQKPRSQCHRNRKQRYCKCKARLTAMVNRISGNTYEILGRNQTLPLDEQDREDVKALADARVSSTHITNFLNERIVTPQQTRNLIRSITGQASGENRLTSMLHALRQLDESDVLVIQDQMDVTCGIVMQTKVQKMMFERWGETLTMDFTHGTNNLGYHLGSLVVTTATSRGCPVFDFMCLNDWEETKIVVIDKDFVKWQILNDCFPKLMSYFANFTPSRIGKMVMKRPVFRIKDADSDQRLNQMTTLFRTEDAYDAGYGELKHYQILLMENIYCWQHNNKEDRFMKLENNILRPEYLRLCLHLVGNSLQTVVGSIEDCETRVGKLCESAGKTTSCERSTDLSIWKVYSMNQSYTCHDVDWSCNCVFYTNSRYLVAI</sequence>
<name>A0A2P4XEY5_9STRA</name>
<accession>A0A2P4XEY5</accession>
<dbReference type="Pfam" id="PF21599">
    <property type="entry name" value="ZSWIM3_N"/>
    <property type="match status" value="1"/>
</dbReference>
<dbReference type="AlphaFoldDB" id="A0A2P4XEY5"/>
<comment type="caution">
    <text evidence="3">The sequence shown here is derived from an EMBL/GenBank/DDBJ whole genome shotgun (WGS) entry which is preliminary data.</text>
</comment>
<protein>
    <recommendedName>
        <fullName evidence="5">MULE transposase domain-containing protein</fullName>
    </recommendedName>
</protein>
<feature type="domain" description="ZSWIM1/3 RNaseH-like" evidence="1">
    <location>
        <begin position="207"/>
        <end position="277"/>
    </location>
</feature>
<organism evidence="3 4">
    <name type="scientific">Phytophthora palmivora</name>
    <dbReference type="NCBI Taxonomy" id="4796"/>
    <lineage>
        <taxon>Eukaryota</taxon>
        <taxon>Sar</taxon>
        <taxon>Stramenopiles</taxon>
        <taxon>Oomycota</taxon>
        <taxon>Peronosporomycetes</taxon>
        <taxon>Peronosporales</taxon>
        <taxon>Peronosporaceae</taxon>
        <taxon>Phytophthora</taxon>
    </lineage>
</organism>
<gene>
    <name evidence="3" type="ORF">PHPALM_20403</name>
</gene>
<dbReference type="Pfam" id="PF21056">
    <property type="entry name" value="ZSWIM1-3_RNaseH-like"/>
    <property type="match status" value="1"/>
</dbReference>
<feature type="domain" description="ZSWIM3 N-terminal" evidence="2">
    <location>
        <begin position="35"/>
        <end position="120"/>
    </location>
</feature>
<reference evidence="3 4" key="1">
    <citation type="journal article" date="2017" name="Genome Biol. Evol.">
        <title>Phytophthora megakarya and P. palmivora, closely related causal agents of cacao black pod rot, underwent increases in genome sizes and gene numbers by different mechanisms.</title>
        <authorList>
            <person name="Ali S.S."/>
            <person name="Shao J."/>
            <person name="Lary D.J."/>
            <person name="Kronmiller B."/>
            <person name="Shen D."/>
            <person name="Strem M.D."/>
            <person name="Amoako-Attah I."/>
            <person name="Akrofi A.Y."/>
            <person name="Begoude B.A."/>
            <person name="Ten Hoopen G.M."/>
            <person name="Coulibaly K."/>
            <person name="Kebe B.I."/>
            <person name="Melnick R.L."/>
            <person name="Guiltinan M.J."/>
            <person name="Tyler B.M."/>
            <person name="Meinhardt L.W."/>
            <person name="Bailey B.A."/>
        </authorList>
    </citation>
    <scope>NUCLEOTIDE SEQUENCE [LARGE SCALE GENOMIC DNA]</scope>
    <source>
        <strain evidence="4">sbr112.9</strain>
    </source>
</reference>
<keyword evidence="4" id="KW-1185">Reference proteome</keyword>
<dbReference type="InterPro" id="IPR048325">
    <property type="entry name" value="ZSWIM3_N"/>
</dbReference>
<dbReference type="PANTHER" id="PTHR31569:SF4">
    <property type="entry name" value="SWIM-TYPE DOMAIN-CONTAINING PROTEIN"/>
    <property type="match status" value="1"/>
</dbReference>
<evidence type="ECO:0000259" key="2">
    <source>
        <dbReference type="Pfam" id="PF21599"/>
    </source>
</evidence>
<evidence type="ECO:0000313" key="4">
    <source>
        <dbReference type="Proteomes" id="UP000237271"/>
    </source>
</evidence>
<dbReference type="OrthoDB" id="124342at2759"/>
<proteinExistence type="predicted"/>
<evidence type="ECO:0000259" key="1">
    <source>
        <dbReference type="Pfam" id="PF21056"/>
    </source>
</evidence>
<dbReference type="InterPro" id="IPR048324">
    <property type="entry name" value="ZSWIM1-3_RNaseH-like"/>
</dbReference>
<dbReference type="Proteomes" id="UP000237271">
    <property type="component" value="Unassembled WGS sequence"/>
</dbReference>
<dbReference type="EMBL" id="NCKW01011188">
    <property type="protein sequence ID" value="POM64113.1"/>
    <property type="molecule type" value="Genomic_DNA"/>
</dbReference>
<dbReference type="InterPro" id="IPR052579">
    <property type="entry name" value="Zinc_finger_SWIM"/>
</dbReference>